<dbReference type="GO" id="GO:0005737">
    <property type="term" value="C:cytoplasm"/>
    <property type="evidence" value="ECO:0007669"/>
    <property type="project" value="TreeGrafter"/>
</dbReference>
<dbReference type="Pfam" id="PF01546">
    <property type="entry name" value="Peptidase_M20"/>
    <property type="match status" value="1"/>
</dbReference>
<protein>
    <submittedName>
        <fullName evidence="2">Amidohydrolase</fullName>
    </submittedName>
</protein>
<keyword evidence="2" id="KW-0378">Hydrolase</keyword>
<sequence length="446" mass="45714">MSGTAPRLKAAAHAAVERRAEEIAALSDELMRRPEPGYAEHATAERFAAWLTEAGLQPRTGLARTGVKAVLPGGGAGPRVALVGELDALTLPEHPLADPATGAAHACGHHAQLAAVAGAAIGLGEVMAELDGSAALIAAPAEELGDVDGIMDAAGAPAGGSDRVEFPVGKAELLRLGAFDDVDMALLAHTGRGGGPRFSVGDTLNGSCVVRARFTGRSAHAGSSPWLGVNALKAATVAAHAVDAQRETFPDGDDVRLNYRITGDAGALGSVPASAVLHTMVRARTVEGLERAAEALTRAARAGALALGARVETDTLLAYLPLTSAPGLDDVVARNAHPLMGAEATARGRHLGACTDMGDLAHVMPVSHPYSGGAEGDHHSTGYRIVDHRAAAVEPALYLAGAVVDLLADGAREARRVLHASPPPLSLPQYLALRRGMNRHEIQEEA</sequence>
<dbReference type="RefSeq" id="WP_246463497.1">
    <property type="nucleotide sequence ID" value="NZ_BAABKT010000006.1"/>
</dbReference>
<evidence type="ECO:0000313" key="2">
    <source>
        <dbReference type="EMBL" id="MBB5996566.1"/>
    </source>
</evidence>
<dbReference type="Proteomes" id="UP000578077">
    <property type="component" value="Unassembled WGS sequence"/>
</dbReference>
<reference evidence="2 3" key="1">
    <citation type="submission" date="2020-08" db="EMBL/GenBank/DDBJ databases">
        <title>Sequencing the genomes of 1000 actinobacteria strains.</title>
        <authorList>
            <person name="Klenk H.-P."/>
        </authorList>
    </citation>
    <scope>NUCLEOTIDE SEQUENCE [LARGE SCALE GENOMIC DNA]</scope>
    <source>
        <strain evidence="2 3">DSM 44593</strain>
    </source>
</reference>
<dbReference type="Pfam" id="PF07687">
    <property type="entry name" value="M20_dimer"/>
    <property type="match status" value="1"/>
</dbReference>
<dbReference type="Gene3D" id="3.40.630.10">
    <property type="entry name" value="Zn peptidases"/>
    <property type="match status" value="1"/>
</dbReference>
<dbReference type="GO" id="GO:0071713">
    <property type="term" value="F:para-aminobenzoyl-glutamate hydrolase activity"/>
    <property type="evidence" value="ECO:0007669"/>
    <property type="project" value="TreeGrafter"/>
</dbReference>
<proteinExistence type="predicted"/>
<evidence type="ECO:0000313" key="3">
    <source>
        <dbReference type="Proteomes" id="UP000578077"/>
    </source>
</evidence>
<gene>
    <name evidence="2" type="ORF">HNR25_000317</name>
</gene>
<dbReference type="EMBL" id="JACHLY010000001">
    <property type="protein sequence ID" value="MBB5996566.1"/>
    <property type="molecule type" value="Genomic_DNA"/>
</dbReference>
<name>A0A841E0I6_9ACTN</name>
<dbReference type="SUPFAM" id="SSF55031">
    <property type="entry name" value="Bacterial exopeptidase dimerisation domain"/>
    <property type="match status" value="1"/>
</dbReference>
<dbReference type="InterPro" id="IPR011650">
    <property type="entry name" value="Peptidase_M20_dimer"/>
</dbReference>
<evidence type="ECO:0000259" key="1">
    <source>
        <dbReference type="Pfam" id="PF07687"/>
    </source>
</evidence>
<accession>A0A841E0I6</accession>
<keyword evidence="3" id="KW-1185">Reference proteome</keyword>
<dbReference type="PANTHER" id="PTHR30575:SF3">
    <property type="entry name" value="PEPTIDASE M20 DIMERISATION DOMAIN-CONTAINING PROTEIN"/>
    <property type="match status" value="1"/>
</dbReference>
<dbReference type="InterPro" id="IPR052030">
    <property type="entry name" value="Peptidase_M20/M20A_hydrolases"/>
</dbReference>
<dbReference type="AlphaFoldDB" id="A0A841E0I6"/>
<dbReference type="InterPro" id="IPR002933">
    <property type="entry name" value="Peptidase_M20"/>
</dbReference>
<dbReference type="InterPro" id="IPR036264">
    <property type="entry name" value="Bact_exopeptidase_dim_dom"/>
</dbReference>
<organism evidence="2 3">
    <name type="scientific">Streptomonospora salina</name>
    <dbReference type="NCBI Taxonomy" id="104205"/>
    <lineage>
        <taxon>Bacteria</taxon>
        <taxon>Bacillati</taxon>
        <taxon>Actinomycetota</taxon>
        <taxon>Actinomycetes</taxon>
        <taxon>Streptosporangiales</taxon>
        <taxon>Nocardiopsidaceae</taxon>
        <taxon>Streptomonospora</taxon>
    </lineage>
</organism>
<dbReference type="GO" id="GO:0016805">
    <property type="term" value="F:dipeptidase activity"/>
    <property type="evidence" value="ECO:0007669"/>
    <property type="project" value="TreeGrafter"/>
</dbReference>
<comment type="caution">
    <text evidence="2">The sequence shown here is derived from an EMBL/GenBank/DDBJ whole genome shotgun (WGS) entry which is preliminary data.</text>
</comment>
<dbReference type="SUPFAM" id="SSF53187">
    <property type="entry name" value="Zn-dependent exopeptidases"/>
    <property type="match status" value="1"/>
</dbReference>
<dbReference type="GO" id="GO:0046657">
    <property type="term" value="P:folic acid catabolic process"/>
    <property type="evidence" value="ECO:0007669"/>
    <property type="project" value="TreeGrafter"/>
</dbReference>
<dbReference type="PANTHER" id="PTHR30575">
    <property type="entry name" value="PEPTIDASE M20"/>
    <property type="match status" value="1"/>
</dbReference>
<feature type="domain" description="Peptidase M20 dimerisation" evidence="1">
    <location>
        <begin position="205"/>
        <end position="301"/>
    </location>
</feature>
<dbReference type="Gene3D" id="3.30.70.360">
    <property type="match status" value="1"/>
</dbReference>